<comment type="caution">
    <text evidence="2">The sequence shown here is derived from an EMBL/GenBank/DDBJ whole genome shotgun (WGS) entry which is preliminary data.</text>
</comment>
<dbReference type="OrthoDB" id="5842990at2759"/>
<dbReference type="PANTHER" id="PTHR37959">
    <property type="entry name" value="PROTEIN CBG15758"/>
    <property type="match status" value="1"/>
</dbReference>
<reference evidence="2" key="1">
    <citation type="submission" date="2020-10" db="EMBL/GenBank/DDBJ databases">
        <authorList>
            <person name="Kikuchi T."/>
        </authorList>
    </citation>
    <scope>NUCLEOTIDE SEQUENCE</scope>
    <source>
        <strain evidence="2">NKZ352</strain>
    </source>
</reference>
<evidence type="ECO:0000313" key="2">
    <source>
        <dbReference type="EMBL" id="CAD6188864.1"/>
    </source>
</evidence>
<keyword evidence="3" id="KW-1185">Reference proteome</keyword>
<dbReference type="EMBL" id="CAJGYM010000009">
    <property type="protein sequence ID" value="CAD6188864.1"/>
    <property type="molecule type" value="Genomic_DNA"/>
</dbReference>
<feature type="signal peptide" evidence="1">
    <location>
        <begin position="1"/>
        <end position="18"/>
    </location>
</feature>
<dbReference type="PANTHER" id="PTHR37959:SF2">
    <property type="entry name" value="SECRETED PROTEIN"/>
    <property type="match status" value="1"/>
</dbReference>
<evidence type="ECO:0000256" key="1">
    <source>
        <dbReference type="SAM" id="SignalP"/>
    </source>
</evidence>
<dbReference type="AlphaFoldDB" id="A0A8S1H158"/>
<sequence length="102" mass="10572">MKAAVVLVSLFLVAFSQQQSQLGCGFTCSRRTSILGNVDGQLSEARCSDGNVASRCGGCCAARALQAGLDTNSASGFPSNDGRDCICCFRRNCGGPIPFGNK</sequence>
<feature type="chain" id="PRO_5035925818" evidence="1">
    <location>
        <begin position="19"/>
        <end position="102"/>
    </location>
</feature>
<organism evidence="2 3">
    <name type="scientific">Caenorhabditis auriculariae</name>
    <dbReference type="NCBI Taxonomy" id="2777116"/>
    <lineage>
        <taxon>Eukaryota</taxon>
        <taxon>Metazoa</taxon>
        <taxon>Ecdysozoa</taxon>
        <taxon>Nematoda</taxon>
        <taxon>Chromadorea</taxon>
        <taxon>Rhabditida</taxon>
        <taxon>Rhabditina</taxon>
        <taxon>Rhabditomorpha</taxon>
        <taxon>Rhabditoidea</taxon>
        <taxon>Rhabditidae</taxon>
        <taxon>Peloderinae</taxon>
        <taxon>Caenorhabditis</taxon>
    </lineage>
</organism>
<protein>
    <submittedName>
        <fullName evidence="2">Uncharacterized protein</fullName>
    </submittedName>
</protein>
<keyword evidence="1" id="KW-0732">Signal</keyword>
<gene>
    <name evidence="2" type="ORF">CAUJ_LOCUS4783</name>
</gene>
<dbReference type="Proteomes" id="UP000835052">
    <property type="component" value="Unassembled WGS sequence"/>
</dbReference>
<name>A0A8S1H158_9PELO</name>
<evidence type="ECO:0000313" key="3">
    <source>
        <dbReference type="Proteomes" id="UP000835052"/>
    </source>
</evidence>
<proteinExistence type="predicted"/>
<accession>A0A8S1H158</accession>